<feature type="domain" description="DUF6533" evidence="2">
    <location>
        <begin position="4"/>
        <end position="40"/>
    </location>
</feature>
<dbReference type="InParanoid" id="A0A0C2RUT8"/>
<protein>
    <recommendedName>
        <fullName evidence="2">DUF6533 domain-containing protein</fullName>
    </recommendedName>
</protein>
<name>A0A0C2RUT8_AMAMK</name>
<evidence type="ECO:0000256" key="1">
    <source>
        <dbReference type="SAM" id="Phobius"/>
    </source>
</evidence>
<reference evidence="3 4" key="1">
    <citation type="submission" date="2014-04" db="EMBL/GenBank/DDBJ databases">
        <title>Evolutionary Origins and Diversification of the Mycorrhizal Mutualists.</title>
        <authorList>
            <consortium name="DOE Joint Genome Institute"/>
            <consortium name="Mycorrhizal Genomics Consortium"/>
            <person name="Kohler A."/>
            <person name="Kuo A."/>
            <person name="Nagy L.G."/>
            <person name="Floudas D."/>
            <person name="Copeland A."/>
            <person name="Barry K.W."/>
            <person name="Cichocki N."/>
            <person name="Veneault-Fourrey C."/>
            <person name="LaButti K."/>
            <person name="Lindquist E.A."/>
            <person name="Lipzen A."/>
            <person name="Lundell T."/>
            <person name="Morin E."/>
            <person name="Murat C."/>
            <person name="Riley R."/>
            <person name="Ohm R."/>
            <person name="Sun H."/>
            <person name="Tunlid A."/>
            <person name="Henrissat B."/>
            <person name="Grigoriev I.V."/>
            <person name="Hibbett D.S."/>
            <person name="Martin F."/>
        </authorList>
    </citation>
    <scope>NUCLEOTIDE SEQUENCE [LARGE SCALE GENOMIC DNA]</scope>
    <source>
        <strain evidence="3 4">Koide BX008</strain>
    </source>
</reference>
<evidence type="ECO:0000313" key="4">
    <source>
        <dbReference type="Proteomes" id="UP000054549"/>
    </source>
</evidence>
<dbReference type="OrthoDB" id="3242409at2759"/>
<dbReference type="Pfam" id="PF20151">
    <property type="entry name" value="DUF6533"/>
    <property type="match status" value="1"/>
</dbReference>
<organism evidence="3 4">
    <name type="scientific">Amanita muscaria (strain Koide BX008)</name>
    <dbReference type="NCBI Taxonomy" id="946122"/>
    <lineage>
        <taxon>Eukaryota</taxon>
        <taxon>Fungi</taxon>
        <taxon>Dikarya</taxon>
        <taxon>Basidiomycota</taxon>
        <taxon>Agaricomycotina</taxon>
        <taxon>Agaricomycetes</taxon>
        <taxon>Agaricomycetidae</taxon>
        <taxon>Agaricales</taxon>
        <taxon>Pluteineae</taxon>
        <taxon>Amanitaceae</taxon>
        <taxon>Amanita</taxon>
    </lineage>
</organism>
<feature type="transmembrane region" description="Helical" evidence="1">
    <location>
        <begin position="61"/>
        <end position="83"/>
    </location>
</feature>
<keyword evidence="1" id="KW-0472">Membrane</keyword>
<dbReference type="EMBL" id="KN819054">
    <property type="protein sequence ID" value="KIL53990.1"/>
    <property type="molecule type" value="Genomic_DNA"/>
</dbReference>
<keyword evidence="4" id="KW-1185">Reference proteome</keyword>
<dbReference type="AlphaFoldDB" id="A0A0C2RUT8"/>
<dbReference type="Proteomes" id="UP000054549">
    <property type="component" value="Unassembled WGS sequence"/>
</dbReference>
<accession>A0A0C2RUT8</accession>
<feature type="transmembrane region" description="Helical" evidence="1">
    <location>
        <begin position="103"/>
        <end position="124"/>
    </location>
</feature>
<keyword evidence="1" id="KW-1133">Transmembrane helix</keyword>
<feature type="transmembrane region" description="Helical" evidence="1">
    <location>
        <begin position="30"/>
        <end position="54"/>
    </location>
</feature>
<evidence type="ECO:0000259" key="2">
    <source>
        <dbReference type="Pfam" id="PF20151"/>
    </source>
</evidence>
<keyword evidence="1" id="KW-0812">Transmembrane</keyword>
<evidence type="ECO:0000313" key="3">
    <source>
        <dbReference type="EMBL" id="KIL53990.1"/>
    </source>
</evidence>
<proteinExistence type="predicted"/>
<gene>
    <name evidence="3" type="ORF">M378DRAFT_93306</name>
</gene>
<dbReference type="HOGENOM" id="CLU_118693_0_0_1"/>
<sequence length="170" mass="18889">MFLTALLFYDYALTFPDEMKFIWGSKLSLSTFLYIGCRYALVANVIYMLAYLNIIHDRVSLGWLLVCDIGYKICGVLGIIGRASVLSVWGLRTYALYNGSKVILVWFISLGFACLISDVVGLLFHSPFKSETGRISSQDGGELGQLQFARSSPTVLSSIISEFGEDLVQQ</sequence>
<dbReference type="InterPro" id="IPR045340">
    <property type="entry name" value="DUF6533"/>
</dbReference>